<comment type="caution">
    <text evidence="1">The sequence shown here is derived from an EMBL/GenBank/DDBJ whole genome shotgun (WGS) entry which is preliminary data.</text>
</comment>
<protein>
    <submittedName>
        <fullName evidence="1">Uncharacterized protein</fullName>
    </submittedName>
</protein>
<sequence>MGGLVRQSAKAILDRGGVVRGFWSLQKDAKLPYRMKRHQEYHTEGHYWVMHYDCNPLTNKQLMDQLKLDQRVIRHNVVKLGSVLENIITHPSRTIS</sequence>
<dbReference type="Proteomes" id="UP001145114">
    <property type="component" value="Unassembled WGS sequence"/>
</dbReference>
<reference evidence="1" key="1">
    <citation type="submission" date="2022-06" db="EMBL/GenBank/DDBJ databases">
        <title>Phylogenomic reconstructions and comparative analyses of Kickxellomycotina fungi.</title>
        <authorList>
            <person name="Reynolds N.K."/>
            <person name="Stajich J.E."/>
            <person name="Barry K."/>
            <person name="Grigoriev I.V."/>
            <person name="Crous P."/>
            <person name="Smith M.E."/>
        </authorList>
    </citation>
    <scope>NUCLEOTIDE SEQUENCE</scope>
    <source>
        <strain evidence="1">RSA 2271</strain>
    </source>
</reference>
<keyword evidence="2" id="KW-1185">Reference proteome</keyword>
<proteinExistence type="predicted"/>
<gene>
    <name evidence="1" type="ORF">EV182_007974</name>
</gene>
<dbReference type="EMBL" id="JAMZIH010009054">
    <property type="protein sequence ID" value="KAJ1670834.1"/>
    <property type="molecule type" value="Genomic_DNA"/>
</dbReference>
<name>A0ACC1HDL8_9FUNG</name>
<evidence type="ECO:0000313" key="1">
    <source>
        <dbReference type="EMBL" id="KAJ1670834.1"/>
    </source>
</evidence>
<evidence type="ECO:0000313" key="2">
    <source>
        <dbReference type="Proteomes" id="UP001145114"/>
    </source>
</evidence>
<organism evidence="1 2">
    <name type="scientific">Spiromyces aspiralis</name>
    <dbReference type="NCBI Taxonomy" id="68401"/>
    <lineage>
        <taxon>Eukaryota</taxon>
        <taxon>Fungi</taxon>
        <taxon>Fungi incertae sedis</taxon>
        <taxon>Zoopagomycota</taxon>
        <taxon>Kickxellomycotina</taxon>
        <taxon>Kickxellomycetes</taxon>
        <taxon>Kickxellales</taxon>
        <taxon>Kickxellaceae</taxon>
        <taxon>Spiromyces</taxon>
    </lineage>
</organism>
<accession>A0ACC1HDL8</accession>